<gene>
    <name evidence="4" type="ORF">D6K54_08680</name>
    <name evidence="5" type="ORF">D6S17_05235</name>
    <name evidence="6" type="ORF">EZX71_06110</name>
</gene>
<evidence type="ECO:0000313" key="6">
    <source>
        <dbReference type="EMBL" id="ECW2467532.1"/>
    </source>
</evidence>
<evidence type="ECO:0000313" key="5">
    <source>
        <dbReference type="EMBL" id="EBY8640980.1"/>
    </source>
</evidence>
<protein>
    <submittedName>
        <fullName evidence="4">Nucleoid-associated protein</fullName>
    </submittedName>
</protein>
<reference evidence="4" key="1">
    <citation type="submission" date="2018-09" db="EMBL/GenBank/DDBJ databases">
        <authorList>
            <person name="Ashton P.M."/>
            <person name="Dallman T."/>
            <person name="Nair S."/>
            <person name="De Pinna E."/>
            <person name="Peters T."/>
            <person name="Grant K."/>
        </authorList>
    </citation>
    <scope>NUCLEOTIDE SEQUENCE [LARGE SCALE GENOMIC DNA]</scope>
    <source>
        <strain evidence="5">140692</strain>
        <strain evidence="6">367309</strain>
        <strain evidence="4">412099</strain>
    </source>
</reference>
<comment type="similarity">
    <text evidence="2">Belongs to the YejK family.</text>
</comment>
<keyword evidence="3" id="KW-0963">Cytoplasm</keyword>
<evidence type="ECO:0000256" key="2">
    <source>
        <dbReference type="ARBA" id="ARBA00009035"/>
    </source>
</evidence>
<dbReference type="EMBL" id="AAAGSE010000010">
    <property type="protein sequence ID" value="EAC0786824.1"/>
    <property type="molecule type" value="Genomic_DNA"/>
</dbReference>
<dbReference type="GO" id="GO:0043590">
    <property type="term" value="C:bacterial nucleoid"/>
    <property type="evidence" value="ECO:0007669"/>
    <property type="project" value="TreeGrafter"/>
</dbReference>
<comment type="caution">
    <text evidence="4">The sequence shown here is derived from an EMBL/GenBank/DDBJ whole genome shotgun (WGS) entry which is preliminary data.</text>
</comment>
<evidence type="ECO:0000256" key="1">
    <source>
        <dbReference type="ARBA" id="ARBA00004453"/>
    </source>
</evidence>
<sequence length="382" mass="43224">MSVDIKHVIVHELIKEAKKDFDFSNPYHLRKTPLDNQNKIVVKLITEISSLYGSKGNSAHYGVFKEEITEQGPIPSKFDEYTQNTDYTSDLFVPLSVSVMKQLVKTAKEEIWSSGGFIVFCDYTVNGNRFFLISMIKKKNGVTISTKLEPEEMIHLDLSKIHQAARINFDLYEKFKHASESEKIDSSYLSFVSKGVGQSASAYFIAAIGCDKSLAATKATKKLPSEVKKFFASKAELKEHATKFRHEIVSYLDKQASNDVSAKLSDIEIIALSHMTYLDDETRDLYVQELMAHLNNEDIRIPTEFVVSKRALKEVKNLTYKGDDIGFSFEKALLGETADYDVWYDEESGRLSFTNLPSEMKVKLSQAIRENAKLREKTGANG</sequence>
<dbReference type="PANTHER" id="PTHR38772:SF1">
    <property type="entry name" value="NUCLEOID-ASSOCIATED PROTEIN YEJK"/>
    <property type="match status" value="1"/>
</dbReference>
<comment type="subcellular location">
    <subcellularLocation>
        <location evidence="1">Cytoplasm</location>
        <location evidence="1">Nucleoid</location>
    </subcellularLocation>
</comment>
<dbReference type="EMBL" id="AAHPHN010000006">
    <property type="protein sequence ID" value="EBY8640980.1"/>
    <property type="molecule type" value="Genomic_DNA"/>
</dbReference>
<dbReference type="Proteomes" id="UP000839733">
    <property type="component" value="Unassembled WGS sequence"/>
</dbReference>
<accession>A0A3Z6QIP9</accession>
<dbReference type="Proteomes" id="UP000839631">
    <property type="component" value="Unassembled WGS sequence"/>
</dbReference>
<dbReference type="AlphaFoldDB" id="A0A3Z6QIP9"/>
<dbReference type="Pfam" id="PF04245">
    <property type="entry name" value="NA37"/>
    <property type="match status" value="1"/>
</dbReference>
<evidence type="ECO:0000256" key="3">
    <source>
        <dbReference type="ARBA" id="ARBA00022490"/>
    </source>
</evidence>
<dbReference type="InterPro" id="IPR007358">
    <property type="entry name" value="Nucleoid_associated_NdpA"/>
</dbReference>
<name>A0A3Z6QIP9_SALEB</name>
<dbReference type="PANTHER" id="PTHR38772">
    <property type="match status" value="1"/>
</dbReference>
<evidence type="ECO:0000313" key="4">
    <source>
        <dbReference type="EMBL" id="EAC0786824.1"/>
    </source>
</evidence>
<proteinExistence type="inferred from homology"/>
<organism evidence="4">
    <name type="scientific">Salmonella enterica subsp. enterica serovar Java</name>
    <dbReference type="NCBI Taxonomy" id="224729"/>
    <lineage>
        <taxon>Bacteria</taxon>
        <taxon>Pseudomonadati</taxon>
        <taxon>Pseudomonadota</taxon>
        <taxon>Gammaproteobacteria</taxon>
        <taxon>Enterobacterales</taxon>
        <taxon>Enterobacteriaceae</taxon>
        <taxon>Salmonella</taxon>
    </lineage>
</organism>
<dbReference type="EMBL" id="AAKVUB010000006">
    <property type="protein sequence ID" value="ECW2467532.1"/>
    <property type="molecule type" value="Genomic_DNA"/>
</dbReference>
<dbReference type="GO" id="GO:0003690">
    <property type="term" value="F:double-stranded DNA binding"/>
    <property type="evidence" value="ECO:0007669"/>
    <property type="project" value="TreeGrafter"/>
</dbReference>
<dbReference type="GO" id="GO:0003727">
    <property type="term" value="F:single-stranded RNA binding"/>
    <property type="evidence" value="ECO:0007669"/>
    <property type="project" value="TreeGrafter"/>
</dbReference>